<dbReference type="Proteomes" id="UP000626244">
    <property type="component" value="Unassembled WGS sequence"/>
</dbReference>
<feature type="transmembrane region" description="Helical" evidence="5">
    <location>
        <begin position="292"/>
        <end position="311"/>
    </location>
</feature>
<dbReference type="InterPro" id="IPR050768">
    <property type="entry name" value="UPF0353/GerABKA_families"/>
</dbReference>
<name>A0A8J3AFN6_9BACI</name>
<sequence>MSGNNNNPVNRSGSHMGHKNISIKLEENIDNVKKSLLHSSDLIVRNLEFANRKIGIVFIDTLIKGEVLESQIIQQIIQNPKKTIEETVSIKDIKTSSSFDEIVVALVKGNAVIFTDNEGTAIILNIALLEGRSIEQPDTEQVLRGAQDGFIETLETNINLLRRRINNPNLVVKYVTLGRESDTSLAIVYVDSIANDDLVKEVERRISYIDVDYVSNIEEYIEDNSFSPFPQMLTTSRPDRVSANLMDGRVAIITDGSPSVLVMPITFFSFYQTTDDYNSRWMMVSFFRLMRMLSFIISISLPALYIALVSYHFEIIPIELVSNVKSSLEYIPFPPLIEALSMQITLELLRESAIRLPSPISQTLGVVGGLVIGTAVVEANLISNTMLVVISITAISSFAAPDSEMGTSVRLLGFPLMFAAATIGLIGIVFGLMIILIHLCKLESFGTPYFAPLAPLRRKDLKDTIYRVPMWKMTDRPRSALPKKLRSAKNPRGWKQNE</sequence>
<evidence type="ECO:0000313" key="6">
    <source>
        <dbReference type="EMBL" id="GGI13045.1"/>
    </source>
</evidence>
<comment type="subcellular location">
    <subcellularLocation>
        <location evidence="4">Cell membrane</location>
    </subcellularLocation>
    <subcellularLocation>
        <location evidence="1">Membrane</location>
        <topology evidence="1">Multi-pass membrane protein</topology>
    </subcellularLocation>
</comment>
<dbReference type="EMBL" id="BMHB01000001">
    <property type="protein sequence ID" value="GGI13045.1"/>
    <property type="molecule type" value="Genomic_DNA"/>
</dbReference>
<dbReference type="InterPro" id="IPR004995">
    <property type="entry name" value="Spore_Ger"/>
</dbReference>
<dbReference type="PANTHER" id="PTHR22550:SF5">
    <property type="entry name" value="LEUCINE ZIPPER PROTEIN 4"/>
    <property type="match status" value="1"/>
</dbReference>
<proteinExistence type="inferred from homology"/>
<feature type="transmembrane region" description="Helical" evidence="5">
    <location>
        <begin position="250"/>
        <end position="271"/>
    </location>
</feature>
<evidence type="ECO:0000313" key="7">
    <source>
        <dbReference type="Proteomes" id="UP000626244"/>
    </source>
</evidence>
<organism evidence="6 7">
    <name type="scientific">Gottfriedia solisilvae</name>
    <dbReference type="NCBI Taxonomy" id="1516104"/>
    <lineage>
        <taxon>Bacteria</taxon>
        <taxon>Bacillati</taxon>
        <taxon>Bacillota</taxon>
        <taxon>Bacilli</taxon>
        <taxon>Bacillales</taxon>
        <taxon>Bacillaceae</taxon>
        <taxon>Gottfriedia</taxon>
    </lineage>
</organism>
<feature type="transmembrane region" description="Helical" evidence="5">
    <location>
        <begin position="412"/>
        <end position="439"/>
    </location>
</feature>
<dbReference type="PIRSF" id="PIRSF005690">
    <property type="entry name" value="GerBA"/>
    <property type="match status" value="1"/>
</dbReference>
<dbReference type="PANTHER" id="PTHR22550">
    <property type="entry name" value="SPORE GERMINATION PROTEIN"/>
    <property type="match status" value="1"/>
</dbReference>
<dbReference type="OrthoDB" id="9772630at2"/>
<comment type="similarity">
    <text evidence="2 4">Belongs to the GerABKA family.</text>
</comment>
<keyword evidence="3 4" id="KW-0472">Membrane</keyword>
<dbReference type="RefSeq" id="WP_158093150.1">
    <property type="nucleotide sequence ID" value="NZ_BMHB01000001.1"/>
</dbReference>
<evidence type="ECO:0000256" key="5">
    <source>
        <dbReference type="SAM" id="Phobius"/>
    </source>
</evidence>
<accession>A0A8J3AFN6</accession>
<keyword evidence="5" id="KW-1133">Transmembrane helix</keyword>
<protein>
    <submittedName>
        <fullName evidence="6">Germination protein KA</fullName>
    </submittedName>
</protein>
<feature type="transmembrane region" description="Helical" evidence="5">
    <location>
        <begin position="381"/>
        <end position="400"/>
    </location>
</feature>
<gene>
    <name evidence="6" type="ORF">GCM10007380_15950</name>
</gene>
<dbReference type="GO" id="GO:0005886">
    <property type="term" value="C:plasma membrane"/>
    <property type="evidence" value="ECO:0007669"/>
    <property type="project" value="UniProtKB-SubCell"/>
</dbReference>
<evidence type="ECO:0000256" key="4">
    <source>
        <dbReference type="PIRNR" id="PIRNR005690"/>
    </source>
</evidence>
<evidence type="ECO:0000256" key="1">
    <source>
        <dbReference type="ARBA" id="ARBA00004141"/>
    </source>
</evidence>
<keyword evidence="7" id="KW-1185">Reference proteome</keyword>
<reference evidence="7" key="1">
    <citation type="journal article" date="2019" name="Int. J. Syst. Evol. Microbiol.">
        <title>The Global Catalogue of Microorganisms (GCM) 10K type strain sequencing project: providing services to taxonomists for standard genome sequencing and annotation.</title>
        <authorList>
            <consortium name="The Broad Institute Genomics Platform"/>
            <consortium name="The Broad Institute Genome Sequencing Center for Infectious Disease"/>
            <person name="Wu L."/>
            <person name="Ma J."/>
        </authorList>
    </citation>
    <scope>NUCLEOTIDE SEQUENCE [LARGE SCALE GENOMIC DNA]</scope>
    <source>
        <strain evidence="7">CGMCC 1.14993</strain>
    </source>
</reference>
<dbReference type="GO" id="GO:0009847">
    <property type="term" value="P:spore germination"/>
    <property type="evidence" value="ECO:0007669"/>
    <property type="project" value="UniProtKB-UniRule"/>
</dbReference>
<comment type="caution">
    <text evidence="6">The sequence shown here is derived from an EMBL/GenBank/DDBJ whole genome shotgun (WGS) entry which is preliminary data.</text>
</comment>
<evidence type="ECO:0000256" key="2">
    <source>
        <dbReference type="ARBA" id="ARBA00005278"/>
    </source>
</evidence>
<keyword evidence="5" id="KW-0812">Transmembrane</keyword>
<dbReference type="AlphaFoldDB" id="A0A8J3AFN6"/>
<evidence type="ECO:0000256" key="3">
    <source>
        <dbReference type="ARBA" id="ARBA00023136"/>
    </source>
</evidence>
<dbReference type="Pfam" id="PF03323">
    <property type="entry name" value="GerA"/>
    <property type="match status" value="1"/>
</dbReference>